<evidence type="ECO:0000256" key="1">
    <source>
        <dbReference type="SAM" id="SignalP"/>
    </source>
</evidence>
<feature type="chain" id="PRO_5013756935" evidence="1">
    <location>
        <begin position="26"/>
        <end position="121"/>
    </location>
</feature>
<sequence>MDSVLEIVLKLTFIYFLGSLVCCQAKRTVSCPFGNPCELPKRFFWLCPHNTCNFFEFQPSGSRRNISAITTITVSHRFRGKTSGASPIPQVSRLFWLSRFKSCREQVQKSYPWSFFFFLAP</sequence>
<keyword evidence="1" id="KW-0732">Signal</keyword>
<reference evidence="2" key="1">
    <citation type="submission" date="2017-07" db="EMBL/GenBank/DDBJ databases">
        <authorList>
            <person name="Mikheyev A."/>
            <person name="Grau M."/>
        </authorList>
    </citation>
    <scope>NUCLEOTIDE SEQUENCE</scope>
    <source>
        <tissue evidence="2">Venom_gland</tissue>
    </source>
</reference>
<feature type="signal peptide" evidence="1">
    <location>
        <begin position="1"/>
        <end position="25"/>
    </location>
</feature>
<evidence type="ECO:0000313" key="2">
    <source>
        <dbReference type="EMBL" id="LAA73964.1"/>
    </source>
</evidence>
<organism evidence="2">
    <name type="scientific">Micrurus lemniscatus lemniscatus</name>
    <dbReference type="NCBI Taxonomy" id="129467"/>
    <lineage>
        <taxon>Eukaryota</taxon>
        <taxon>Metazoa</taxon>
        <taxon>Chordata</taxon>
        <taxon>Craniata</taxon>
        <taxon>Vertebrata</taxon>
        <taxon>Euteleostomi</taxon>
        <taxon>Lepidosauria</taxon>
        <taxon>Squamata</taxon>
        <taxon>Bifurcata</taxon>
        <taxon>Unidentata</taxon>
        <taxon>Episquamata</taxon>
        <taxon>Toxicofera</taxon>
        <taxon>Serpentes</taxon>
        <taxon>Colubroidea</taxon>
        <taxon>Elapidae</taxon>
        <taxon>Elapinae</taxon>
        <taxon>Micrurus</taxon>
    </lineage>
</organism>
<proteinExistence type="predicted"/>
<dbReference type="EMBL" id="IACK01049654">
    <property type="protein sequence ID" value="LAA73964.1"/>
    <property type="molecule type" value="Transcribed_RNA"/>
</dbReference>
<name>A0A2D4HPQ4_MICLE</name>
<reference evidence="2" key="2">
    <citation type="submission" date="2017-11" db="EMBL/GenBank/DDBJ databases">
        <title>Coralsnake Venomics: Analyses of Venom Gland Transcriptomes and Proteomes of Six Brazilian Taxa.</title>
        <authorList>
            <person name="Aird S.D."/>
            <person name="Jorge da Silva N."/>
            <person name="Qiu L."/>
            <person name="Villar-Briones A."/>
            <person name="Aparecida-Saddi V."/>
            <person name="Campos-Telles M.P."/>
            <person name="Grau M."/>
            <person name="Mikheyev A.S."/>
        </authorList>
    </citation>
    <scope>NUCLEOTIDE SEQUENCE</scope>
    <source>
        <tissue evidence="2">Venom_gland</tissue>
    </source>
</reference>
<accession>A0A2D4HPQ4</accession>
<protein>
    <submittedName>
        <fullName evidence="2">Uncharacterized protein</fullName>
    </submittedName>
</protein>
<dbReference type="AlphaFoldDB" id="A0A2D4HPQ4"/>